<comment type="caution">
    <text evidence="2">The sequence shown here is derived from an EMBL/GenBank/DDBJ whole genome shotgun (WGS) entry which is preliminary data.</text>
</comment>
<feature type="compositionally biased region" description="Basic and acidic residues" evidence="1">
    <location>
        <begin position="190"/>
        <end position="199"/>
    </location>
</feature>
<reference evidence="2 3" key="1">
    <citation type="submission" date="2018-11" db="EMBL/GenBank/DDBJ databases">
        <title>Genome assembly of Steccherinum ochraceum LE-BIN_3174, the white-rot fungus of the Steccherinaceae family (The Residual Polyporoid clade, Polyporales, Basidiomycota).</title>
        <authorList>
            <person name="Fedorova T.V."/>
            <person name="Glazunova O.A."/>
            <person name="Landesman E.O."/>
            <person name="Moiseenko K.V."/>
            <person name="Psurtseva N.V."/>
            <person name="Savinova O.S."/>
            <person name="Shakhova N.V."/>
            <person name="Tyazhelova T.V."/>
            <person name="Vasina D.V."/>
        </authorList>
    </citation>
    <scope>NUCLEOTIDE SEQUENCE [LARGE SCALE GENOMIC DNA]</scope>
    <source>
        <strain evidence="2 3">LE-BIN_3174</strain>
    </source>
</reference>
<organism evidence="2 3">
    <name type="scientific">Steccherinum ochraceum</name>
    <dbReference type="NCBI Taxonomy" id="92696"/>
    <lineage>
        <taxon>Eukaryota</taxon>
        <taxon>Fungi</taxon>
        <taxon>Dikarya</taxon>
        <taxon>Basidiomycota</taxon>
        <taxon>Agaricomycotina</taxon>
        <taxon>Agaricomycetes</taxon>
        <taxon>Polyporales</taxon>
        <taxon>Steccherinaceae</taxon>
        <taxon>Steccherinum</taxon>
    </lineage>
</organism>
<feature type="compositionally biased region" description="Low complexity" evidence="1">
    <location>
        <begin position="158"/>
        <end position="169"/>
    </location>
</feature>
<evidence type="ECO:0000256" key="1">
    <source>
        <dbReference type="SAM" id="MobiDB-lite"/>
    </source>
</evidence>
<name>A0A4R0RST8_9APHY</name>
<proteinExistence type="predicted"/>
<gene>
    <name evidence="2" type="ORF">EIP91_003736</name>
</gene>
<feature type="region of interest" description="Disordered" evidence="1">
    <location>
        <begin position="66"/>
        <end position="96"/>
    </location>
</feature>
<sequence>MSSDLNPVQLFEVSDPVQMPATRDTARMRLNRFNQHLNSVSSAVINRLSGRRRLRWTVYAKPVAIDEPAPPPPPPAMPQPIVQPAPPQHNDSGNGLTRQHAVRNIEPYLDEHIPLSELASVASSHSARSNASLSPAPRLEYPSPAASSPHATPPPDAPIASSSAGGSSSRDQGFSGPTFEQQVEALAKVEAIEPRHLSFEEEDEDEQAASRSSHGSASDRDALAAPAETRPRDRAPSPAPVASGSSSRLSASETEDAVVKKEEPTETDLSSSPRLPSENLPPPTNTPETSSEVKKGKKRARDEDTAPVTPLSLPRSKVARVSAPTPTQPTKARRRAIPAPSTGRYNTRAHARITSSETGPSTSANVDTEPTTPGPRQQRMPANITPRTPMLASGSALPPVPSAPRKSMSLQQMLNSEGESELSALPTKKRSRDDEDEEEDVFGRSPKKAKE</sequence>
<feature type="compositionally biased region" description="Pro residues" evidence="1">
    <location>
        <begin position="68"/>
        <end position="87"/>
    </location>
</feature>
<protein>
    <submittedName>
        <fullName evidence="2">Uncharacterized protein</fullName>
    </submittedName>
</protein>
<evidence type="ECO:0000313" key="3">
    <source>
        <dbReference type="Proteomes" id="UP000292702"/>
    </source>
</evidence>
<evidence type="ECO:0000313" key="2">
    <source>
        <dbReference type="EMBL" id="TCD70383.1"/>
    </source>
</evidence>
<dbReference type="Proteomes" id="UP000292702">
    <property type="component" value="Unassembled WGS sequence"/>
</dbReference>
<dbReference type="EMBL" id="RWJN01000022">
    <property type="protein sequence ID" value="TCD70383.1"/>
    <property type="molecule type" value="Genomic_DNA"/>
</dbReference>
<accession>A0A4R0RST8</accession>
<dbReference type="AlphaFoldDB" id="A0A4R0RST8"/>
<feature type="compositionally biased region" description="Polar residues" evidence="1">
    <location>
        <begin position="408"/>
        <end position="417"/>
    </location>
</feature>
<feature type="region of interest" description="Disordered" evidence="1">
    <location>
        <begin position="128"/>
        <end position="451"/>
    </location>
</feature>
<feature type="compositionally biased region" description="Polar residues" evidence="1">
    <location>
        <begin position="353"/>
        <end position="375"/>
    </location>
</feature>
<feature type="compositionally biased region" description="Low complexity" evidence="1">
    <location>
        <begin position="240"/>
        <end position="252"/>
    </location>
</feature>
<keyword evidence="3" id="KW-1185">Reference proteome</keyword>